<dbReference type="Proteomes" id="UP000593565">
    <property type="component" value="Unassembled WGS sequence"/>
</dbReference>
<evidence type="ECO:0000313" key="1">
    <source>
        <dbReference type="EMBL" id="KAF4090149.1"/>
    </source>
</evidence>
<proteinExistence type="predicted"/>
<protein>
    <submittedName>
        <fullName evidence="1">Uncharacterized protein</fullName>
    </submittedName>
</protein>
<sequence>MQIVWHCDSYKEGRTWSDLQSDVEVSGQRSSRCGVSGLASLEIRSLVCATQRISTTTSSTRLVHRDAAQLAADGQYAIAARLADVMRGPQESSEPAMLRDVLTKLVMVLDQQNTETASTTGGPAFQY</sequence>
<evidence type="ECO:0000313" key="2">
    <source>
        <dbReference type="Proteomes" id="UP000593565"/>
    </source>
</evidence>
<comment type="caution">
    <text evidence="1">The sequence shown here is derived from an EMBL/GenBank/DDBJ whole genome shotgun (WGS) entry which is preliminary data.</text>
</comment>
<accession>A0A7J6B6Z7</accession>
<dbReference type="EMBL" id="JAAGNN010000004">
    <property type="protein sequence ID" value="KAF4090149.1"/>
    <property type="molecule type" value="Genomic_DNA"/>
</dbReference>
<gene>
    <name evidence="1" type="ORF">AMELA_G00048630</name>
</gene>
<keyword evidence="2" id="KW-1185">Reference proteome</keyword>
<dbReference type="AlphaFoldDB" id="A0A7J6B6Z7"/>
<name>A0A7J6B6Z7_AMEME</name>
<organism evidence="1 2">
    <name type="scientific">Ameiurus melas</name>
    <name type="common">Black bullhead</name>
    <name type="synonym">Silurus melas</name>
    <dbReference type="NCBI Taxonomy" id="219545"/>
    <lineage>
        <taxon>Eukaryota</taxon>
        <taxon>Metazoa</taxon>
        <taxon>Chordata</taxon>
        <taxon>Craniata</taxon>
        <taxon>Vertebrata</taxon>
        <taxon>Euteleostomi</taxon>
        <taxon>Actinopterygii</taxon>
        <taxon>Neopterygii</taxon>
        <taxon>Teleostei</taxon>
        <taxon>Ostariophysi</taxon>
        <taxon>Siluriformes</taxon>
        <taxon>Ictaluridae</taxon>
        <taxon>Ameiurus</taxon>
    </lineage>
</organism>
<reference evidence="1 2" key="1">
    <citation type="submission" date="2020-02" db="EMBL/GenBank/DDBJ databases">
        <title>A chromosome-scale genome assembly of the black bullhead catfish (Ameiurus melas).</title>
        <authorList>
            <person name="Wen M."/>
            <person name="Zham M."/>
            <person name="Cabau C."/>
            <person name="Klopp C."/>
            <person name="Donnadieu C."/>
            <person name="Roques C."/>
            <person name="Bouchez O."/>
            <person name="Lampietro C."/>
            <person name="Jouanno E."/>
            <person name="Herpin A."/>
            <person name="Louis A."/>
            <person name="Berthelot C."/>
            <person name="Parey E."/>
            <person name="Roest-Crollius H."/>
            <person name="Braasch I."/>
            <person name="Postlethwait J."/>
            <person name="Robinson-Rechavi M."/>
            <person name="Echchiki A."/>
            <person name="Begum T."/>
            <person name="Montfort J."/>
            <person name="Schartl M."/>
            <person name="Bobe J."/>
            <person name="Guiguen Y."/>
        </authorList>
    </citation>
    <scope>NUCLEOTIDE SEQUENCE [LARGE SCALE GENOMIC DNA]</scope>
    <source>
        <strain evidence="1">M_S1</strain>
        <tissue evidence="1">Blood</tissue>
    </source>
</reference>